<reference evidence="12 13" key="1">
    <citation type="submission" date="2015-11" db="EMBL/GenBank/DDBJ databases">
        <title>Genomes and virulence difference between two physiological races of Phytophthora nicotianae.</title>
        <authorList>
            <person name="Liu H."/>
            <person name="Ma X."/>
            <person name="Yu H."/>
            <person name="Fang D."/>
            <person name="Li Y."/>
            <person name="Wang X."/>
            <person name="Wang W."/>
            <person name="Dong Y."/>
            <person name="Xiao B."/>
        </authorList>
    </citation>
    <scope>NUCLEOTIDE SEQUENCE [LARGE SCALE GENOMIC DNA]</scope>
    <source>
        <strain evidence="13">race 1</strain>
    </source>
</reference>
<evidence type="ECO:0000256" key="8">
    <source>
        <dbReference type="ARBA" id="ARBA00023306"/>
    </source>
</evidence>
<evidence type="ECO:0000256" key="3">
    <source>
        <dbReference type="ARBA" id="ARBA00009914"/>
    </source>
</evidence>
<evidence type="ECO:0000256" key="4">
    <source>
        <dbReference type="ARBA" id="ARBA00022454"/>
    </source>
</evidence>
<keyword evidence="9" id="KW-0137">Centromere</keyword>
<comment type="subcellular location">
    <subcellularLocation>
        <location evidence="2">Chromosome</location>
        <location evidence="2">Centromere</location>
    </subcellularLocation>
    <subcellularLocation>
        <location evidence="1">Nucleus</location>
    </subcellularLocation>
</comment>
<evidence type="ECO:0000313" key="13">
    <source>
        <dbReference type="Proteomes" id="UP000054636"/>
    </source>
</evidence>
<comment type="caution">
    <text evidence="12">The sequence shown here is derived from an EMBL/GenBank/DDBJ whole genome shotgun (WGS) entry which is preliminary data.</text>
</comment>
<evidence type="ECO:0000256" key="5">
    <source>
        <dbReference type="ARBA" id="ARBA00022618"/>
    </source>
</evidence>
<dbReference type="PANTHER" id="PTHR16040">
    <property type="entry name" value="AUSTRALIN, ISOFORM A-RELATED"/>
    <property type="match status" value="1"/>
</dbReference>
<keyword evidence="7" id="KW-0539">Nucleus</keyword>
<name>A0A0W8CWW7_PHYNI</name>
<evidence type="ECO:0000256" key="7">
    <source>
        <dbReference type="ARBA" id="ARBA00023242"/>
    </source>
</evidence>
<dbReference type="AlphaFoldDB" id="A0A0W8CWW7"/>
<evidence type="ECO:0000256" key="2">
    <source>
        <dbReference type="ARBA" id="ARBA00004584"/>
    </source>
</evidence>
<dbReference type="Proteomes" id="UP000054636">
    <property type="component" value="Unassembled WGS sequence"/>
</dbReference>
<evidence type="ECO:0000256" key="6">
    <source>
        <dbReference type="ARBA" id="ARBA00022776"/>
    </source>
</evidence>
<dbReference type="GO" id="GO:0005634">
    <property type="term" value="C:nucleus"/>
    <property type="evidence" value="ECO:0007669"/>
    <property type="project" value="UniProtKB-SubCell"/>
</dbReference>
<keyword evidence="6" id="KW-0498">Mitosis</keyword>
<organism evidence="12 13">
    <name type="scientific">Phytophthora nicotianae</name>
    <name type="common">Potato buckeye rot agent</name>
    <name type="synonym">Phytophthora parasitica</name>
    <dbReference type="NCBI Taxonomy" id="4792"/>
    <lineage>
        <taxon>Eukaryota</taxon>
        <taxon>Sar</taxon>
        <taxon>Stramenopiles</taxon>
        <taxon>Oomycota</taxon>
        <taxon>Peronosporomycetes</taxon>
        <taxon>Peronosporales</taxon>
        <taxon>Peronosporaceae</taxon>
        <taxon>Phytophthora</taxon>
    </lineage>
</organism>
<feature type="region of interest" description="Disordered" evidence="10">
    <location>
        <begin position="67"/>
        <end position="90"/>
    </location>
</feature>
<dbReference type="GO" id="GO:0051301">
    <property type="term" value="P:cell division"/>
    <property type="evidence" value="ECO:0007669"/>
    <property type="project" value="UniProtKB-KW"/>
</dbReference>
<keyword evidence="4" id="KW-0158">Chromosome</keyword>
<feature type="compositionally biased region" description="Basic residues" evidence="10">
    <location>
        <begin position="1"/>
        <end position="20"/>
    </location>
</feature>
<keyword evidence="8" id="KW-0131">Cell cycle</keyword>
<keyword evidence="5" id="KW-0132">Cell division</keyword>
<sequence length="309" mass="33884">MAPSNRRRVGRTLRRSRRGSAVHGRIGTRSTAGVGPLQAIGENTVVDLAADDGLDAIASSSRFGLPSTTLASPSLKKQSKKKKKKRPLQERCDELVADAERRAQELEMELKVQLLYLPEAVRRMPWKTFVEDFGGDFQNVIQSLSQPSPPRTQSSMTGHDIVAATPCSMDDADDSEYEPESEDSDHDTQNRRVSAFTTPMDRRRARTAPGTVLRTARKGETTYMYSARGSPIIPDTAAKAKAPAGSLVATFEKGLEPTSCCLQLDNDRMLDLSRPEELSAKSRGEATSKLKALQAKVAQLLQQINPCTR</sequence>
<proteinExistence type="inferred from homology"/>
<keyword evidence="12" id="KW-0418">Kinase</keyword>
<dbReference type="Pfam" id="PF10444">
    <property type="entry name" value="Nbl1_Borealin_N"/>
    <property type="match status" value="1"/>
</dbReference>
<comment type="similarity">
    <text evidence="3">Belongs to the borealin family.</text>
</comment>
<feature type="compositionally biased region" description="Acidic residues" evidence="10">
    <location>
        <begin position="170"/>
        <end position="185"/>
    </location>
</feature>
<gene>
    <name evidence="12" type="ORF">AM588_10006942</name>
</gene>
<evidence type="ECO:0000259" key="11">
    <source>
        <dbReference type="Pfam" id="PF10444"/>
    </source>
</evidence>
<dbReference type="PANTHER" id="PTHR16040:SF7">
    <property type="entry name" value="AUSTRALIN, ISOFORM A-RELATED"/>
    <property type="match status" value="1"/>
</dbReference>
<feature type="region of interest" description="Disordered" evidence="10">
    <location>
        <begin position="1"/>
        <end position="34"/>
    </location>
</feature>
<feature type="compositionally biased region" description="Basic residues" evidence="10">
    <location>
        <begin position="77"/>
        <end position="86"/>
    </location>
</feature>
<keyword evidence="12" id="KW-0808">Transferase</keyword>
<evidence type="ECO:0000313" key="12">
    <source>
        <dbReference type="EMBL" id="KUF88518.1"/>
    </source>
</evidence>
<evidence type="ECO:0000256" key="9">
    <source>
        <dbReference type="ARBA" id="ARBA00023328"/>
    </source>
</evidence>
<dbReference type="InterPro" id="IPR018867">
    <property type="entry name" value="Cell_div_borealin"/>
</dbReference>
<dbReference type="EMBL" id="LNFP01000953">
    <property type="protein sequence ID" value="KUF88518.1"/>
    <property type="molecule type" value="Genomic_DNA"/>
</dbReference>
<dbReference type="GO" id="GO:0000775">
    <property type="term" value="C:chromosome, centromeric region"/>
    <property type="evidence" value="ECO:0007669"/>
    <property type="project" value="UniProtKB-SubCell"/>
</dbReference>
<feature type="region of interest" description="Disordered" evidence="10">
    <location>
        <begin position="165"/>
        <end position="196"/>
    </location>
</feature>
<accession>A0A0W8CWW7</accession>
<evidence type="ECO:0000256" key="10">
    <source>
        <dbReference type="SAM" id="MobiDB-lite"/>
    </source>
</evidence>
<feature type="domain" description="Borealin N-terminal" evidence="11">
    <location>
        <begin position="89"/>
        <end position="131"/>
    </location>
</feature>
<evidence type="ECO:0000256" key="1">
    <source>
        <dbReference type="ARBA" id="ARBA00004123"/>
    </source>
</evidence>
<protein>
    <submittedName>
        <fullName evidence="12">Serine/threonine-protein kinase drkB</fullName>
    </submittedName>
</protein>
<dbReference type="InterPro" id="IPR018851">
    <property type="entry name" value="Borealin_N"/>
</dbReference>
<dbReference type="Gene3D" id="6.10.250.1900">
    <property type="match status" value="1"/>
</dbReference>
<dbReference type="GO" id="GO:0016301">
    <property type="term" value="F:kinase activity"/>
    <property type="evidence" value="ECO:0007669"/>
    <property type="project" value="UniProtKB-KW"/>
</dbReference>